<keyword evidence="6" id="KW-1185">Reference proteome</keyword>
<protein>
    <recommendedName>
        <fullName evidence="1">Craniofacial development protein 1</fullName>
    </recommendedName>
    <alternativeName>
        <fullName evidence="2">Bucentaur</fullName>
    </alternativeName>
</protein>
<dbReference type="PROSITE" id="PS51279">
    <property type="entry name" value="BCNT_C"/>
    <property type="match status" value="1"/>
</dbReference>
<evidence type="ECO:0000256" key="3">
    <source>
        <dbReference type="SAM" id="MobiDB-lite"/>
    </source>
</evidence>
<organism evidence="5 6">
    <name type="scientific">Nesidiocoris tenuis</name>
    <dbReference type="NCBI Taxonomy" id="355587"/>
    <lineage>
        <taxon>Eukaryota</taxon>
        <taxon>Metazoa</taxon>
        <taxon>Ecdysozoa</taxon>
        <taxon>Arthropoda</taxon>
        <taxon>Hexapoda</taxon>
        <taxon>Insecta</taxon>
        <taxon>Pterygota</taxon>
        <taxon>Neoptera</taxon>
        <taxon>Paraneoptera</taxon>
        <taxon>Hemiptera</taxon>
        <taxon>Heteroptera</taxon>
        <taxon>Panheteroptera</taxon>
        <taxon>Cimicomorpha</taxon>
        <taxon>Miridae</taxon>
        <taxon>Dicyphina</taxon>
        <taxon>Nesidiocoris</taxon>
    </lineage>
</organism>
<feature type="compositionally biased region" description="Basic and acidic residues" evidence="3">
    <location>
        <begin position="70"/>
        <end position="102"/>
    </location>
</feature>
<feature type="compositionally biased region" description="Acidic residues" evidence="3">
    <location>
        <begin position="40"/>
        <end position="49"/>
    </location>
</feature>
<dbReference type="PANTHER" id="PTHR48407:SF1">
    <property type="entry name" value="CRANIOFACIAL DEVELOPMENT PROTEIN 1"/>
    <property type="match status" value="1"/>
</dbReference>
<dbReference type="InterPro" id="IPR027124">
    <property type="entry name" value="Swc5/CFDP1/2"/>
</dbReference>
<proteinExistence type="predicted"/>
<dbReference type="Proteomes" id="UP001307889">
    <property type="component" value="Chromosome 15"/>
</dbReference>
<evidence type="ECO:0000313" key="6">
    <source>
        <dbReference type="Proteomes" id="UP001307889"/>
    </source>
</evidence>
<evidence type="ECO:0000313" key="5">
    <source>
        <dbReference type="EMBL" id="BET03109.1"/>
    </source>
</evidence>
<dbReference type="PANTHER" id="PTHR48407">
    <property type="entry name" value="CRANIOFACIAL DEVELOPMENT PROTEIN 1"/>
    <property type="match status" value="1"/>
</dbReference>
<sequence length="263" mass="29593">MNADEENVDQLDSDSDDEDYVPSGVNDALSEEESGHDSNDDAESEEGEEPANKKRKTSKKRKNLKSVQPADEKENKEETPDVVKSSEELKKRASDLWEDFMKDVGSPVVRKKTSDEEPSRSLEAASLKTDDRPVSQAAAKVKITEIFEFAGEKVEVEKEVPCADVASPATPSGISKKPIARPSRGGISNILGQLGKKGKLSTLEKSKLDWNKFKKEEGIDEELDTFNKGKNGYLEKQDFLQRTDLRRFEIEKEMRNKRRTLNR</sequence>
<feature type="compositionally biased region" description="Acidic residues" evidence="3">
    <location>
        <begin position="1"/>
        <end position="20"/>
    </location>
</feature>
<name>A0ABN7BFF5_9HEMI</name>
<accession>A0ABN7BFF5</accession>
<reference evidence="5 6" key="1">
    <citation type="submission" date="2023-09" db="EMBL/GenBank/DDBJ databases">
        <title>Nesidiocoris tenuis whole genome shotgun sequence.</title>
        <authorList>
            <person name="Shibata T."/>
            <person name="Shimoda M."/>
            <person name="Kobayashi T."/>
            <person name="Uehara T."/>
        </authorList>
    </citation>
    <scope>NUCLEOTIDE SEQUENCE [LARGE SCALE GENOMIC DNA]</scope>
    <source>
        <strain evidence="5 6">Japan</strain>
    </source>
</reference>
<evidence type="ECO:0000256" key="1">
    <source>
        <dbReference type="ARBA" id="ARBA00019033"/>
    </source>
</evidence>
<feature type="domain" description="BCNT-C" evidence="4">
    <location>
        <begin position="181"/>
        <end position="261"/>
    </location>
</feature>
<dbReference type="InterPro" id="IPR011421">
    <property type="entry name" value="BCNT-C"/>
</dbReference>
<evidence type="ECO:0000256" key="2">
    <source>
        <dbReference type="ARBA" id="ARBA00030244"/>
    </source>
</evidence>
<feature type="compositionally biased region" description="Basic residues" evidence="3">
    <location>
        <begin position="53"/>
        <end position="64"/>
    </location>
</feature>
<dbReference type="Pfam" id="PF07572">
    <property type="entry name" value="BCNT"/>
    <property type="match status" value="1"/>
</dbReference>
<gene>
    <name evidence="5" type="ORF">NTJ_15927</name>
</gene>
<feature type="region of interest" description="Disordered" evidence="3">
    <location>
        <begin position="1"/>
        <end position="132"/>
    </location>
</feature>
<dbReference type="EMBL" id="AP028923">
    <property type="protein sequence ID" value="BET03109.1"/>
    <property type="molecule type" value="Genomic_DNA"/>
</dbReference>
<evidence type="ECO:0000259" key="4">
    <source>
        <dbReference type="PROSITE" id="PS51279"/>
    </source>
</evidence>